<evidence type="ECO:0000259" key="5">
    <source>
        <dbReference type="Pfam" id="PF13622"/>
    </source>
</evidence>
<dbReference type="Pfam" id="PF02551">
    <property type="entry name" value="Acyl_CoA_thio"/>
    <property type="match status" value="1"/>
</dbReference>
<dbReference type="InterPro" id="IPR042171">
    <property type="entry name" value="Acyl-CoA_hotdog"/>
</dbReference>
<dbReference type="InterPro" id="IPR049449">
    <property type="entry name" value="TesB_ACOT8-like_N"/>
</dbReference>
<evidence type="ECO:0000259" key="4">
    <source>
        <dbReference type="Pfam" id="PF02551"/>
    </source>
</evidence>
<feature type="region of interest" description="Disordered" evidence="3">
    <location>
        <begin position="138"/>
        <end position="190"/>
    </location>
</feature>
<reference evidence="6" key="1">
    <citation type="submission" date="2019-12" db="EMBL/GenBank/DDBJ databases">
        <title>Actinomadura physcomitrii sp. nov., a novel actinomycete isolated from moss [Physcomitrium sphaericum (Ludw) Fuernr].</title>
        <authorList>
            <person name="Zhuang X."/>
        </authorList>
    </citation>
    <scope>NUCLEOTIDE SEQUENCE [LARGE SCALE GENOMIC DNA]</scope>
    <source>
        <strain evidence="6">LD22</strain>
    </source>
</reference>
<dbReference type="InterPro" id="IPR029069">
    <property type="entry name" value="HotDog_dom_sf"/>
</dbReference>
<dbReference type="CDD" id="cd03444">
    <property type="entry name" value="Thioesterase_II_repeat1"/>
    <property type="match status" value="1"/>
</dbReference>
<comment type="caution">
    <text evidence="6">The sequence shown here is derived from an EMBL/GenBank/DDBJ whole genome shotgun (WGS) entry which is preliminary data.</text>
</comment>
<gene>
    <name evidence="6" type="ORF">F8568_035910</name>
</gene>
<dbReference type="AlphaFoldDB" id="A0A6I4MIZ0"/>
<dbReference type="PANTHER" id="PTHR11066:SF34">
    <property type="entry name" value="ACYL-COENZYME A THIOESTERASE 8"/>
    <property type="match status" value="1"/>
</dbReference>
<dbReference type="Gene3D" id="2.40.160.210">
    <property type="entry name" value="Acyl-CoA thioesterase, double hotdog domain"/>
    <property type="match status" value="1"/>
</dbReference>
<dbReference type="PANTHER" id="PTHR11066">
    <property type="entry name" value="ACYL-COA THIOESTERASE"/>
    <property type="match status" value="1"/>
</dbReference>
<name>A0A6I4MIZ0_9ACTN</name>
<organism evidence="6 7">
    <name type="scientific">Actinomadura physcomitrii</name>
    <dbReference type="NCBI Taxonomy" id="2650748"/>
    <lineage>
        <taxon>Bacteria</taxon>
        <taxon>Bacillati</taxon>
        <taxon>Actinomycetota</taxon>
        <taxon>Actinomycetes</taxon>
        <taxon>Streptosporangiales</taxon>
        <taxon>Thermomonosporaceae</taxon>
        <taxon>Actinomadura</taxon>
    </lineage>
</organism>
<evidence type="ECO:0000256" key="1">
    <source>
        <dbReference type="ARBA" id="ARBA00006538"/>
    </source>
</evidence>
<proteinExistence type="inferred from homology"/>
<feature type="compositionally biased region" description="Basic and acidic residues" evidence="3">
    <location>
        <begin position="168"/>
        <end position="177"/>
    </location>
</feature>
<keyword evidence="7" id="KW-1185">Reference proteome</keyword>
<evidence type="ECO:0000313" key="7">
    <source>
        <dbReference type="Proteomes" id="UP000462055"/>
    </source>
</evidence>
<protein>
    <submittedName>
        <fullName evidence="6">Acyl-CoA thioesterase II</fullName>
    </submittedName>
</protein>
<sequence length="296" mass="31717">MTDTSGRADKVGAVRGRTDSGWSWGGFMGDDPRDMARLFELTALGGDVFVADSPSVGRPRLFGGQVAGQALRAACRTADGRPPHSLHAYFIRPGAPEEPLRFEVARTRDGRSFSTRHVTASQGGKPILELIASFHDPEDGFDWQPPGPSGTPAPEDLPEHWTPPGFSRHPDGFEVRVVDPPGEGGSPSPHPFWIRADRPVGDDPALHACLLAYLSDMGVVSSARAPGSPRRLATAVTLDHAMWFHRPPRADRWLLYSVEPATNHGARGLARGTLHTADGTLVASIAQEALLRPAAG</sequence>
<dbReference type="GO" id="GO:0006637">
    <property type="term" value="P:acyl-CoA metabolic process"/>
    <property type="evidence" value="ECO:0007669"/>
    <property type="project" value="InterPro"/>
</dbReference>
<dbReference type="Pfam" id="PF13622">
    <property type="entry name" value="4HBT_3"/>
    <property type="match status" value="1"/>
</dbReference>
<evidence type="ECO:0000313" key="6">
    <source>
        <dbReference type="EMBL" id="MWA05653.1"/>
    </source>
</evidence>
<dbReference type="GO" id="GO:0047617">
    <property type="term" value="F:fatty acyl-CoA hydrolase activity"/>
    <property type="evidence" value="ECO:0007669"/>
    <property type="project" value="InterPro"/>
</dbReference>
<dbReference type="EMBL" id="WBMS02000040">
    <property type="protein sequence ID" value="MWA05653.1"/>
    <property type="molecule type" value="Genomic_DNA"/>
</dbReference>
<feature type="domain" description="Acyl-CoA thioesterase 2 C-terminal" evidence="4">
    <location>
        <begin position="191"/>
        <end position="288"/>
    </location>
</feature>
<comment type="similarity">
    <text evidence="1">Belongs to the C/M/P thioester hydrolase family.</text>
</comment>
<dbReference type="GO" id="GO:0009062">
    <property type="term" value="P:fatty acid catabolic process"/>
    <property type="evidence" value="ECO:0007669"/>
    <property type="project" value="TreeGrafter"/>
</dbReference>
<evidence type="ECO:0000256" key="2">
    <source>
        <dbReference type="ARBA" id="ARBA00022801"/>
    </source>
</evidence>
<dbReference type="InterPro" id="IPR025652">
    <property type="entry name" value="TesB_C"/>
</dbReference>
<keyword evidence="2" id="KW-0378">Hydrolase</keyword>
<feature type="domain" description="Acyl-CoA thioesterase-like N-terminal HotDog" evidence="5">
    <location>
        <begin position="57"/>
        <end position="135"/>
    </location>
</feature>
<dbReference type="InterPro" id="IPR003703">
    <property type="entry name" value="Acyl_CoA_thio"/>
</dbReference>
<dbReference type="CDD" id="cd03445">
    <property type="entry name" value="Thioesterase_II_repeat2"/>
    <property type="match status" value="1"/>
</dbReference>
<evidence type="ECO:0000256" key="3">
    <source>
        <dbReference type="SAM" id="MobiDB-lite"/>
    </source>
</evidence>
<dbReference type="SUPFAM" id="SSF54637">
    <property type="entry name" value="Thioesterase/thiol ester dehydrase-isomerase"/>
    <property type="match status" value="2"/>
</dbReference>
<dbReference type="Proteomes" id="UP000462055">
    <property type="component" value="Unassembled WGS sequence"/>
</dbReference>
<accession>A0A6I4MIZ0</accession>